<comment type="caution">
    <text evidence="2">The sequence shown here is derived from an EMBL/GenBank/DDBJ whole genome shotgun (WGS) entry which is preliminary data.</text>
</comment>
<organism evidence="2 3">
    <name type="scientific">Racocetra fulgida</name>
    <dbReference type="NCBI Taxonomy" id="60492"/>
    <lineage>
        <taxon>Eukaryota</taxon>
        <taxon>Fungi</taxon>
        <taxon>Fungi incertae sedis</taxon>
        <taxon>Mucoromycota</taxon>
        <taxon>Glomeromycotina</taxon>
        <taxon>Glomeromycetes</taxon>
        <taxon>Diversisporales</taxon>
        <taxon>Gigasporaceae</taxon>
        <taxon>Racocetra</taxon>
    </lineage>
</organism>
<protein>
    <submittedName>
        <fullName evidence="2">5249_t:CDS:1</fullName>
    </submittedName>
</protein>
<reference evidence="2" key="1">
    <citation type="submission" date="2021-06" db="EMBL/GenBank/DDBJ databases">
        <authorList>
            <person name="Kallberg Y."/>
            <person name="Tangrot J."/>
            <person name="Rosling A."/>
        </authorList>
    </citation>
    <scope>NUCLEOTIDE SEQUENCE</scope>
    <source>
        <strain evidence="2">IN212</strain>
    </source>
</reference>
<evidence type="ECO:0000256" key="1">
    <source>
        <dbReference type="SAM" id="MobiDB-lite"/>
    </source>
</evidence>
<name>A0A9N9NWL7_9GLOM</name>
<feature type="region of interest" description="Disordered" evidence="1">
    <location>
        <begin position="1"/>
        <end position="49"/>
    </location>
</feature>
<feature type="non-terminal residue" evidence="2">
    <location>
        <position position="49"/>
    </location>
</feature>
<feature type="compositionally biased region" description="Polar residues" evidence="1">
    <location>
        <begin position="15"/>
        <end position="30"/>
    </location>
</feature>
<dbReference type="EMBL" id="CAJVPZ010044316">
    <property type="protein sequence ID" value="CAG8767320.1"/>
    <property type="molecule type" value="Genomic_DNA"/>
</dbReference>
<dbReference type="OrthoDB" id="10491557at2759"/>
<evidence type="ECO:0000313" key="3">
    <source>
        <dbReference type="Proteomes" id="UP000789396"/>
    </source>
</evidence>
<feature type="non-terminal residue" evidence="2">
    <location>
        <position position="1"/>
    </location>
</feature>
<feature type="compositionally biased region" description="Low complexity" evidence="1">
    <location>
        <begin position="31"/>
        <end position="49"/>
    </location>
</feature>
<proteinExistence type="predicted"/>
<dbReference type="AlphaFoldDB" id="A0A9N9NWL7"/>
<dbReference type="Proteomes" id="UP000789396">
    <property type="component" value="Unassembled WGS sequence"/>
</dbReference>
<sequence>DDNEDFSQELEESTVSDNEACSPTTDNLPSEVTEATKVTEATEATEATK</sequence>
<evidence type="ECO:0000313" key="2">
    <source>
        <dbReference type="EMBL" id="CAG8767320.1"/>
    </source>
</evidence>
<keyword evidence="3" id="KW-1185">Reference proteome</keyword>
<feature type="compositionally biased region" description="Acidic residues" evidence="1">
    <location>
        <begin position="1"/>
        <end position="14"/>
    </location>
</feature>
<accession>A0A9N9NWL7</accession>
<gene>
    <name evidence="2" type="ORF">RFULGI_LOCUS14796</name>
</gene>